<dbReference type="PANTHER" id="PTHR30589:SF0">
    <property type="entry name" value="PHOSPHATIDYLGLYCEROL--PROLIPOPROTEIN DIACYLGLYCERYL TRANSFERASE"/>
    <property type="match status" value="1"/>
</dbReference>
<sequence length="361" mass="39557">MVADARVAPRPLEPRLRQPHGDRSRDGALLPHHGEHADDHRLGPRHRSAAPPHLLRRDGADRERDRDRTPPERGPPAQRLNRAVHPDVFTWGLIHVRSYGLMLAVAFLVGTWIALKEARRLGLDEDRVITVILATLVFSVLGARAMYVLEHIDEFRHEWGSVLALWQGGLTLYGGMVGGTVAGLWTAKRVGLAPWSVADATAPSVALGNLFGRVGCFLNGCCYGRPTKLPWGVTYPRDSFPYAEFGPVPIHPAQLYFAAAGLGMFAILWSLRRRLTVPGHLFWTYIAMFALVRIPLDFTRAYDPGSVVGHLGSLDVTESQLTSLALAMFGVLMILRLKRRAPAAAASPAAATEPATPRPPA</sequence>
<feature type="compositionally biased region" description="Basic and acidic residues" evidence="8">
    <location>
        <begin position="12"/>
        <end position="42"/>
    </location>
</feature>
<organism evidence="9 10">
    <name type="scientific">Eiseniibacteriota bacterium</name>
    <dbReference type="NCBI Taxonomy" id="2212470"/>
    <lineage>
        <taxon>Bacteria</taxon>
        <taxon>Candidatus Eiseniibacteriota</taxon>
    </lineage>
</organism>
<feature type="transmembrane region" description="Helical" evidence="7">
    <location>
        <begin position="99"/>
        <end position="115"/>
    </location>
</feature>
<feature type="transmembrane region" description="Helical" evidence="7">
    <location>
        <begin position="278"/>
        <end position="296"/>
    </location>
</feature>
<comment type="pathway">
    <text evidence="7">Protein modification; lipoprotein biosynthesis (diacylglyceryl transfer).</text>
</comment>
<dbReference type="GO" id="GO:0008961">
    <property type="term" value="F:phosphatidylglycerol-prolipoprotein diacylglyceryl transferase activity"/>
    <property type="evidence" value="ECO:0007669"/>
    <property type="project" value="UniProtKB-UniRule"/>
</dbReference>
<dbReference type="Pfam" id="PF01790">
    <property type="entry name" value="LGT"/>
    <property type="match status" value="1"/>
</dbReference>
<reference evidence="9 10" key="1">
    <citation type="journal article" date="2019" name="Nat. Microbiol.">
        <title>Mediterranean grassland soil C-N compound turnover is dependent on rainfall and depth, and is mediated by genomically divergent microorganisms.</title>
        <authorList>
            <person name="Diamond S."/>
            <person name="Andeer P.F."/>
            <person name="Li Z."/>
            <person name="Crits-Christoph A."/>
            <person name="Burstein D."/>
            <person name="Anantharaman K."/>
            <person name="Lane K.R."/>
            <person name="Thomas B.C."/>
            <person name="Pan C."/>
            <person name="Northen T.R."/>
            <person name="Banfield J.F."/>
        </authorList>
    </citation>
    <scope>NUCLEOTIDE SEQUENCE [LARGE SCALE GENOMIC DNA]</scope>
    <source>
        <strain evidence="9">WS_3</strain>
    </source>
</reference>
<feature type="binding site" evidence="7">
    <location>
        <position position="213"/>
    </location>
    <ligand>
        <name>a 1,2-diacyl-sn-glycero-3-phospho-(1'-sn-glycerol)</name>
        <dbReference type="ChEBI" id="CHEBI:64716"/>
    </ligand>
</feature>
<dbReference type="EMBL" id="VBOT01000093">
    <property type="protein sequence ID" value="TMQ50710.1"/>
    <property type="molecule type" value="Genomic_DNA"/>
</dbReference>
<comment type="subcellular location">
    <subcellularLocation>
        <location evidence="7">Cell membrane</location>
        <topology evidence="7">Multi-pass membrane protein</topology>
    </subcellularLocation>
</comment>
<comment type="function">
    <text evidence="7">Catalyzes the transfer of the diacylglyceryl group from phosphatidylglycerol to the sulfhydryl group of the N-terminal cysteine of a prolipoprotein, the first step in the formation of mature lipoproteins.</text>
</comment>
<evidence type="ECO:0000256" key="4">
    <source>
        <dbReference type="ARBA" id="ARBA00022692"/>
    </source>
</evidence>
<dbReference type="EC" id="2.5.1.145" evidence="7"/>
<dbReference type="PANTHER" id="PTHR30589">
    <property type="entry name" value="PROLIPOPROTEIN DIACYLGLYCERYL TRANSFERASE"/>
    <property type="match status" value="1"/>
</dbReference>
<dbReference type="AlphaFoldDB" id="A0A538SH79"/>
<evidence type="ECO:0000256" key="2">
    <source>
        <dbReference type="ARBA" id="ARBA00022475"/>
    </source>
</evidence>
<comment type="catalytic activity">
    <reaction evidence="7">
        <text>L-cysteinyl-[prolipoprotein] + a 1,2-diacyl-sn-glycero-3-phospho-(1'-sn-glycerol) = an S-1,2-diacyl-sn-glyceryl-L-cysteinyl-[prolipoprotein] + sn-glycerol 1-phosphate + H(+)</text>
        <dbReference type="Rhea" id="RHEA:56712"/>
        <dbReference type="Rhea" id="RHEA-COMP:14679"/>
        <dbReference type="Rhea" id="RHEA-COMP:14680"/>
        <dbReference type="ChEBI" id="CHEBI:15378"/>
        <dbReference type="ChEBI" id="CHEBI:29950"/>
        <dbReference type="ChEBI" id="CHEBI:57685"/>
        <dbReference type="ChEBI" id="CHEBI:64716"/>
        <dbReference type="ChEBI" id="CHEBI:140658"/>
        <dbReference type="EC" id="2.5.1.145"/>
    </reaction>
</comment>
<keyword evidence="3 7" id="KW-0808">Transferase</keyword>
<evidence type="ECO:0000256" key="5">
    <source>
        <dbReference type="ARBA" id="ARBA00022989"/>
    </source>
</evidence>
<evidence type="ECO:0000256" key="7">
    <source>
        <dbReference type="HAMAP-Rule" id="MF_01147"/>
    </source>
</evidence>
<feature type="transmembrane region" description="Helical" evidence="7">
    <location>
        <begin position="161"/>
        <end position="185"/>
    </location>
</feature>
<dbReference type="Proteomes" id="UP000320184">
    <property type="component" value="Unassembled WGS sequence"/>
</dbReference>
<keyword evidence="6 7" id="KW-0472">Membrane</keyword>
<dbReference type="HAMAP" id="MF_01147">
    <property type="entry name" value="Lgt"/>
    <property type="match status" value="1"/>
</dbReference>
<comment type="caution">
    <text evidence="9">The sequence shown here is derived from an EMBL/GenBank/DDBJ whole genome shotgun (WGS) entry which is preliminary data.</text>
</comment>
<gene>
    <name evidence="7 9" type="primary">lgt</name>
    <name evidence="9" type="ORF">E6K73_07350</name>
</gene>
<keyword evidence="5 7" id="KW-1133">Transmembrane helix</keyword>
<keyword evidence="4 7" id="KW-0812">Transmembrane</keyword>
<feature type="transmembrane region" description="Helical" evidence="7">
    <location>
        <begin position="127"/>
        <end position="149"/>
    </location>
</feature>
<protein>
    <recommendedName>
        <fullName evidence="7">Phosphatidylglycerol--prolipoprotein diacylglyceryl transferase</fullName>
        <ecNumber evidence="7">2.5.1.145</ecNumber>
    </recommendedName>
</protein>
<feature type="compositionally biased region" description="Basic and acidic residues" evidence="8">
    <location>
        <begin position="55"/>
        <end position="71"/>
    </location>
</feature>
<feature type="region of interest" description="Disordered" evidence="8">
    <location>
        <begin position="1"/>
        <end position="81"/>
    </location>
</feature>
<dbReference type="InterPro" id="IPR001640">
    <property type="entry name" value="Lgt"/>
</dbReference>
<feature type="transmembrane region" description="Helical" evidence="7">
    <location>
        <begin position="316"/>
        <end position="335"/>
    </location>
</feature>
<name>A0A538SH79_UNCEI</name>
<evidence type="ECO:0000256" key="6">
    <source>
        <dbReference type="ARBA" id="ARBA00023136"/>
    </source>
</evidence>
<evidence type="ECO:0000256" key="3">
    <source>
        <dbReference type="ARBA" id="ARBA00022679"/>
    </source>
</evidence>
<accession>A0A538SH79</accession>
<dbReference type="UniPathway" id="UPA00664"/>
<dbReference type="NCBIfam" id="TIGR00544">
    <property type="entry name" value="lgt"/>
    <property type="match status" value="1"/>
</dbReference>
<dbReference type="GO" id="GO:0042158">
    <property type="term" value="P:lipoprotein biosynthetic process"/>
    <property type="evidence" value="ECO:0007669"/>
    <property type="project" value="UniProtKB-UniRule"/>
</dbReference>
<evidence type="ECO:0000313" key="10">
    <source>
        <dbReference type="Proteomes" id="UP000320184"/>
    </source>
</evidence>
<comment type="similarity">
    <text evidence="1 7">Belongs to the Lgt family.</text>
</comment>
<evidence type="ECO:0000313" key="9">
    <source>
        <dbReference type="EMBL" id="TMQ50710.1"/>
    </source>
</evidence>
<keyword evidence="9" id="KW-0449">Lipoprotein</keyword>
<proteinExistence type="inferred from homology"/>
<keyword evidence="2 7" id="KW-1003">Cell membrane</keyword>
<evidence type="ECO:0000256" key="1">
    <source>
        <dbReference type="ARBA" id="ARBA00007150"/>
    </source>
</evidence>
<evidence type="ECO:0000256" key="8">
    <source>
        <dbReference type="SAM" id="MobiDB-lite"/>
    </source>
</evidence>
<feature type="transmembrane region" description="Helical" evidence="7">
    <location>
        <begin position="253"/>
        <end position="271"/>
    </location>
</feature>
<dbReference type="GO" id="GO:0005886">
    <property type="term" value="C:plasma membrane"/>
    <property type="evidence" value="ECO:0007669"/>
    <property type="project" value="UniProtKB-SubCell"/>
</dbReference>